<dbReference type="Gene3D" id="2.130.10.130">
    <property type="entry name" value="Integrin alpha, N-terminal"/>
    <property type="match status" value="2"/>
</dbReference>
<dbReference type="Pfam" id="PF00353">
    <property type="entry name" value="HemolysinCabind"/>
    <property type="match status" value="5"/>
</dbReference>
<dbReference type="EMBL" id="RZIJ01000056">
    <property type="protein sequence ID" value="RUQ60142.1"/>
    <property type="molecule type" value="Genomic_DNA"/>
</dbReference>
<proteinExistence type="predicted"/>
<name>A0A433IZF7_9PROT</name>
<dbReference type="Pfam" id="PF13517">
    <property type="entry name" value="FG-GAP_3"/>
    <property type="match status" value="1"/>
</dbReference>
<keyword evidence="1" id="KW-0732">Signal</keyword>
<dbReference type="AlphaFoldDB" id="A0A433IZF7"/>
<dbReference type="PROSITE" id="PS00330">
    <property type="entry name" value="HEMOLYSIN_CALCIUM"/>
    <property type="match status" value="4"/>
</dbReference>
<protein>
    <recommendedName>
        <fullName evidence="4">Calcium-binding protein</fullName>
    </recommendedName>
</protein>
<dbReference type="InterPro" id="IPR001343">
    <property type="entry name" value="Hemolysn_Ca-bd"/>
</dbReference>
<dbReference type="InterPro" id="IPR013517">
    <property type="entry name" value="FG-GAP"/>
</dbReference>
<evidence type="ECO:0000313" key="3">
    <source>
        <dbReference type="Proteomes" id="UP000280346"/>
    </source>
</evidence>
<accession>A0A433IZF7</accession>
<organism evidence="2 3">
    <name type="scientific">Azospirillum doebereinerae</name>
    <dbReference type="NCBI Taxonomy" id="92933"/>
    <lineage>
        <taxon>Bacteria</taxon>
        <taxon>Pseudomonadati</taxon>
        <taxon>Pseudomonadota</taxon>
        <taxon>Alphaproteobacteria</taxon>
        <taxon>Rhodospirillales</taxon>
        <taxon>Azospirillaceae</taxon>
        <taxon>Azospirillum</taxon>
    </lineage>
</organism>
<dbReference type="SUPFAM" id="SSF51120">
    <property type="entry name" value="beta-Roll"/>
    <property type="match status" value="2"/>
</dbReference>
<dbReference type="InterPro" id="IPR028994">
    <property type="entry name" value="Integrin_alpha_N"/>
</dbReference>
<dbReference type="PANTHER" id="PTHR46580">
    <property type="entry name" value="SENSOR KINASE-RELATED"/>
    <property type="match status" value="1"/>
</dbReference>
<dbReference type="InterPro" id="IPR018511">
    <property type="entry name" value="Hemolysin-typ_Ca-bd_CS"/>
</dbReference>
<dbReference type="InterPro" id="IPR011049">
    <property type="entry name" value="Serralysin-like_metalloprot_C"/>
</dbReference>
<dbReference type="Proteomes" id="UP000280346">
    <property type="component" value="Unassembled WGS sequence"/>
</dbReference>
<reference evidence="2 3" key="1">
    <citation type="submission" date="2018-12" db="EMBL/GenBank/DDBJ databases">
        <authorList>
            <person name="Yang Y."/>
        </authorList>
    </citation>
    <scope>NUCLEOTIDE SEQUENCE [LARGE SCALE GENOMIC DNA]</scope>
    <source>
        <strain evidence="2 3">GSF71</strain>
    </source>
</reference>
<gene>
    <name evidence="2" type="ORF">EJ913_30780</name>
</gene>
<evidence type="ECO:0000313" key="2">
    <source>
        <dbReference type="EMBL" id="RUQ60142.1"/>
    </source>
</evidence>
<keyword evidence="3" id="KW-1185">Reference proteome</keyword>
<dbReference type="SUPFAM" id="SSF69318">
    <property type="entry name" value="Integrin alpha N-terminal domain"/>
    <property type="match status" value="1"/>
</dbReference>
<evidence type="ECO:0000256" key="1">
    <source>
        <dbReference type="ARBA" id="ARBA00022729"/>
    </source>
</evidence>
<evidence type="ECO:0008006" key="4">
    <source>
        <dbReference type="Google" id="ProtNLM"/>
    </source>
</evidence>
<comment type="caution">
    <text evidence="2">The sequence shown here is derived from an EMBL/GenBank/DDBJ whole genome shotgun (WGS) entry which is preliminary data.</text>
</comment>
<sequence length="693" mass="70326">MEGGAGNDSLVGDSASGADSYLFDAGKTALTGNFTYDTTWASQDCNPRLVGDVNGDGRADIVGFSSTTVQIALGQADGTFGAVQTAYSGRFTPTDGWTSQNINPRQLADVNGEGRMDIVRVTGNDVVVALGQTNGTFTAPQTAYSGYFGANTWTSQDQMPRLVGDVNGDGRADFVAFSSTSVLIALGQADGTFGAVQSAYSEKNFTYSYTWQSQNLNPRLLGDVDGDGLADMVAFASNAVYVARGQANGTFAHESLAYSGWFTLNTRWNSQDRHPRQLADVNGDERVDIVGFADAGAYVAFGQADGTFAPAQAGFLGWYGNGNTWASQDKNLRQLADVDGDARADIVGFASASVAVSRSILNDDTLIGGAGDDTLNGGAGADTLIGGSGNDTYVIDNIGDVLIELPGDSTDKVQSSITHTLLAEFENLTLTGSAAISGTGNAANNLLIGNGAGNLLTGLEGDDTLNGGGGTDTLVGGAGNDLYVVDNVGDTVVELDGDGSDMVNASVSWVLNANIENLTLTGSGAISGTGNTLDNVLIGNGGANLLDGGLGADSMAGGVGNDVYIVDDAGDVVSELVGQGTDEVRTSLSVYALGANVELLTYTGSSSFSGAGNELANRLAGAGGDDSLSGGAGNDTLIGGDGVDTLDGGPGADSLIGGAGDDVYLVDGLDGEIVELDGGGWDEVRTGLSVRIR</sequence>
<dbReference type="OrthoDB" id="7515000at2"/>
<dbReference type="Gene3D" id="2.150.10.10">
    <property type="entry name" value="Serralysin-like metalloprotease, C-terminal"/>
    <property type="match status" value="2"/>
</dbReference>
<dbReference type="GO" id="GO:0005509">
    <property type="term" value="F:calcium ion binding"/>
    <property type="evidence" value="ECO:0007669"/>
    <property type="project" value="InterPro"/>
</dbReference>
<dbReference type="PRINTS" id="PR00313">
    <property type="entry name" value="CABNDNGRPT"/>
</dbReference>